<dbReference type="InterPro" id="IPR043504">
    <property type="entry name" value="Peptidase_S1_PA_chymotrypsin"/>
</dbReference>
<dbReference type="InterPro" id="IPR001254">
    <property type="entry name" value="Trypsin_dom"/>
</dbReference>
<keyword evidence="1 11" id="KW-0645">Protease</keyword>
<sequence length="389" mass="42744">MVLKYFLFLLAVQGIVTATPCRTPNNQDGDCKPINHCPALHSLLMKRPLSESNAVFLRQSQCGFDGIFPKVCCSTESSTPPTVKPPVIEGPTETTPAAAISSRFLPDLDSCGLNTQSRIYGGEKMDLDEFPWLALLQYRKVNGNKAFLCGGALINNRYVLTAAHCVHPKRMSEARLTLVGVRLGEHNTETNPDCITSNFGGQDCAPEPVDFEIEEQIVHEDYSVDINNRNDIALLRLKRNVIFTDFVKPVCLPLQGEELRKTYVGQKLFVAGWGDTEDRRTRVSPVKLKVQLPVKSLPECNTTYSSLTQGNVTLTLNQMCAGGEKGKDSCKGDSGGPLMTVGLDKYKDPHWIVAGIVSFGPKACGTGNLPGIYTKVSKYMTWIVDKLRA</sequence>
<dbReference type="InterPro" id="IPR038565">
    <property type="entry name" value="CLIP_sf"/>
</dbReference>
<dbReference type="CDD" id="cd00190">
    <property type="entry name" value="Tryp_SPc"/>
    <property type="match status" value="1"/>
</dbReference>
<evidence type="ECO:0000256" key="5">
    <source>
        <dbReference type="ARBA" id="ARBA00022825"/>
    </source>
</evidence>
<evidence type="ECO:0000256" key="7">
    <source>
        <dbReference type="ARBA" id="ARBA00023145"/>
    </source>
</evidence>
<dbReference type="SMART" id="SM00020">
    <property type="entry name" value="Tryp_SPc"/>
    <property type="match status" value="1"/>
</dbReference>
<dbReference type="AlphaFoldDB" id="A0AA38I1N6"/>
<dbReference type="Gene3D" id="3.30.1640.30">
    <property type="match status" value="1"/>
</dbReference>
<dbReference type="PRINTS" id="PR00722">
    <property type="entry name" value="CHYMOTRYPSIN"/>
</dbReference>
<keyword evidence="8" id="KW-1015">Disulfide bond</keyword>
<feature type="domain" description="Peptidase S1" evidence="13">
    <location>
        <begin position="119"/>
        <end position="388"/>
    </location>
</feature>
<dbReference type="GO" id="GO:0006508">
    <property type="term" value="P:proteolysis"/>
    <property type="evidence" value="ECO:0007669"/>
    <property type="project" value="UniProtKB-KW"/>
</dbReference>
<evidence type="ECO:0000256" key="4">
    <source>
        <dbReference type="ARBA" id="ARBA00022801"/>
    </source>
</evidence>
<evidence type="ECO:0000313" key="16">
    <source>
        <dbReference type="Proteomes" id="UP001168821"/>
    </source>
</evidence>
<evidence type="ECO:0000256" key="3">
    <source>
        <dbReference type="ARBA" id="ARBA00022729"/>
    </source>
</evidence>
<organism evidence="15 16">
    <name type="scientific">Zophobas morio</name>
    <dbReference type="NCBI Taxonomy" id="2755281"/>
    <lineage>
        <taxon>Eukaryota</taxon>
        <taxon>Metazoa</taxon>
        <taxon>Ecdysozoa</taxon>
        <taxon>Arthropoda</taxon>
        <taxon>Hexapoda</taxon>
        <taxon>Insecta</taxon>
        <taxon>Pterygota</taxon>
        <taxon>Neoptera</taxon>
        <taxon>Endopterygota</taxon>
        <taxon>Coleoptera</taxon>
        <taxon>Polyphaga</taxon>
        <taxon>Cucujiformia</taxon>
        <taxon>Tenebrionidae</taxon>
        <taxon>Zophobas</taxon>
    </lineage>
</organism>
<dbReference type="InterPro" id="IPR009003">
    <property type="entry name" value="Peptidase_S1_PA"/>
</dbReference>
<dbReference type="GO" id="GO:0004252">
    <property type="term" value="F:serine-type endopeptidase activity"/>
    <property type="evidence" value="ECO:0007669"/>
    <property type="project" value="UniProtKB-UniRule"/>
</dbReference>
<evidence type="ECO:0000256" key="11">
    <source>
        <dbReference type="RuleBase" id="RU363034"/>
    </source>
</evidence>
<evidence type="ECO:0000259" key="14">
    <source>
        <dbReference type="PROSITE" id="PS51888"/>
    </source>
</evidence>
<keyword evidence="2" id="KW-0479">Metal-binding</keyword>
<keyword evidence="5 11" id="KW-0720">Serine protease</keyword>
<evidence type="ECO:0000256" key="12">
    <source>
        <dbReference type="RuleBase" id="RU366078"/>
    </source>
</evidence>
<dbReference type="InterPro" id="IPR051487">
    <property type="entry name" value="Ser/Thr_Proteases_Immune/Dev"/>
</dbReference>
<keyword evidence="7" id="KW-0865">Zymogen</keyword>
<dbReference type="GO" id="GO:0051604">
    <property type="term" value="P:protein maturation"/>
    <property type="evidence" value="ECO:0007669"/>
    <property type="project" value="UniProtKB-ARBA"/>
</dbReference>
<dbReference type="PROSITE" id="PS51888">
    <property type="entry name" value="CLIP"/>
    <property type="match status" value="1"/>
</dbReference>
<keyword evidence="9" id="KW-0325">Glycoprotein</keyword>
<feature type="signal peptide" evidence="12">
    <location>
        <begin position="1"/>
        <end position="18"/>
    </location>
</feature>
<keyword evidence="16" id="KW-1185">Reference proteome</keyword>
<dbReference type="FunFam" id="2.40.10.10:FF:000078">
    <property type="entry name" value="Serine protease H137"/>
    <property type="match status" value="1"/>
</dbReference>
<comment type="similarity">
    <text evidence="10 12">Belongs to the peptidase S1 family. CLIP subfamily.</text>
</comment>
<dbReference type="InterPro" id="IPR022700">
    <property type="entry name" value="CLIP"/>
</dbReference>
<dbReference type="Gene3D" id="2.40.10.10">
    <property type="entry name" value="Trypsin-like serine proteases"/>
    <property type="match status" value="2"/>
</dbReference>
<dbReference type="PANTHER" id="PTHR24256">
    <property type="entry name" value="TRYPTASE-RELATED"/>
    <property type="match status" value="1"/>
</dbReference>
<evidence type="ECO:0000259" key="13">
    <source>
        <dbReference type="PROSITE" id="PS50240"/>
    </source>
</evidence>
<keyword evidence="4 11" id="KW-0378">Hydrolase</keyword>
<feature type="domain" description="Clip" evidence="14">
    <location>
        <begin position="20"/>
        <end position="73"/>
    </location>
</feature>
<keyword evidence="12" id="KW-0964">Secreted</keyword>
<evidence type="ECO:0000256" key="8">
    <source>
        <dbReference type="ARBA" id="ARBA00023157"/>
    </source>
</evidence>
<keyword evidence="3 12" id="KW-0732">Signal</keyword>
<dbReference type="PROSITE" id="PS00134">
    <property type="entry name" value="TRYPSIN_HIS"/>
    <property type="match status" value="1"/>
</dbReference>
<dbReference type="PROSITE" id="PS00135">
    <property type="entry name" value="TRYPSIN_SER"/>
    <property type="match status" value="1"/>
</dbReference>
<evidence type="ECO:0000256" key="10">
    <source>
        <dbReference type="ARBA" id="ARBA00024195"/>
    </source>
</evidence>
<proteinExistence type="inferred from homology"/>
<feature type="chain" id="PRO_5041480681" description="CLIP domain-containing serine protease" evidence="12">
    <location>
        <begin position="19"/>
        <end position="389"/>
    </location>
</feature>
<dbReference type="EMBL" id="JALNTZ010000006">
    <property type="protein sequence ID" value="KAJ3647416.1"/>
    <property type="molecule type" value="Genomic_DNA"/>
</dbReference>
<dbReference type="InterPro" id="IPR018114">
    <property type="entry name" value="TRYPSIN_HIS"/>
</dbReference>
<dbReference type="InterPro" id="IPR001314">
    <property type="entry name" value="Peptidase_S1A"/>
</dbReference>
<comment type="caution">
    <text evidence="15">The sequence shown here is derived from an EMBL/GenBank/DDBJ whole genome shotgun (WGS) entry which is preliminary data.</text>
</comment>
<name>A0AA38I1N6_9CUCU</name>
<dbReference type="SMART" id="SM00680">
    <property type="entry name" value="CLIP"/>
    <property type="match status" value="1"/>
</dbReference>
<accession>A0AA38I1N6</accession>
<comment type="domain">
    <text evidence="12">The clip domain consists of 35-55 residues which are 'knitted' together usually by 3 conserved disulfide bonds forming a clip-like compact structure.</text>
</comment>
<keyword evidence="6" id="KW-0106">Calcium</keyword>
<reference evidence="15" key="1">
    <citation type="journal article" date="2023" name="G3 (Bethesda)">
        <title>Whole genome assemblies of Zophobas morio and Tenebrio molitor.</title>
        <authorList>
            <person name="Kaur S."/>
            <person name="Stinson S.A."/>
            <person name="diCenzo G.C."/>
        </authorList>
    </citation>
    <scope>NUCLEOTIDE SEQUENCE</scope>
    <source>
        <strain evidence="15">QUZm001</strain>
    </source>
</reference>
<evidence type="ECO:0000256" key="1">
    <source>
        <dbReference type="ARBA" id="ARBA00022670"/>
    </source>
</evidence>
<dbReference type="Proteomes" id="UP001168821">
    <property type="component" value="Unassembled WGS sequence"/>
</dbReference>
<dbReference type="GO" id="GO:0046872">
    <property type="term" value="F:metal ion binding"/>
    <property type="evidence" value="ECO:0007669"/>
    <property type="project" value="UniProtKB-KW"/>
</dbReference>
<dbReference type="SUPFAM" id="SSF50494">
    <property type="entry name" value="Trypsin-like serine proteases"/>
    <property type="match status" value="1"/>
</dbReference>
<dbReference type="FunFam" id="2.40.10.10:FF:000028">
    <property type="entry name" value="Serine protease easter"/>
    <property type="match status" value="1"/>
</dbReference>
<evidence type="ECO:0000256" key="6">
    <source>
        <dbReference type="ARBA" id="ARBA00022837"/>
    </source>
</evidence>
<dbReference type="Pfam" id="PF00089">
    <property type="entry name" value="Trypsin"/>
    <property type="match status" value="1"/>
</dbReference>
<gene>
    <name evidence="15" type="ORF">Zmor_019295</name>
</gene>
<dbReference type="FunFam" id="3.30.1640.30:FF:000001">
    <property type="entry name" value="Serine protease 7"/>
    <property type="match status" value="1"/>
</dbReference>
<evidence type="ECO:0000313" key="15">
    <source>
        <dbReference type="EMBL" id="KAJ3647416.1"/>
    </source>
</evidence>
<dbReference type="PROSITE" id="PS50240">
    <property type="entry name" value="TRYPSIN_DOM"/>
    <property type="match status" value="1"/>
</dbReference>
<dbReference type="Pfam" id="PF12032">
    <property type="entry name" value="CLIP"/>
    <property type="match status" value="1"/>
</dbReference>
<evidence type="ECO:0000256" key="9">
    <source>
        <dbReference type="ARBA" id="ARBA00023180"/>
    </source>
</evidence>
<dbReference type="GO" id="GO:0005576">
    <property type="term" value="C:extracellular region"/>
    <property type="evidence" value="ECO:0007669"/>
    <property type="project" value="UniProtKB-SubCell"/>
</dbReference>
<protein>
    <recommendedName>
        <fullName evidence="12">CLIP domain-containing serine protease</fullName>
        <ecNumber evidence="11">3.4.21.-</ecNumber>
    </recommendedName>
</protein>
<dbReference type="EC" id="3.4.21.-" evidence="11"/>
<dbReference type="InterPro" id="IPR033116">
    <property type="entry name" value="TRYPSIN_SER"/>
</dbReference>
<comment type="subcellular location">
    <subcellularLocation>
        <location evidence="12">Secreted</location>
    </subcellularLocation>
</comment>
<evidence type="ECO:0000256" key="2">
    <source>
        <dbReference type="ARBA" id="ARBA00022723"/>
    </source>
</evidence>